<dbReference type="SUPFAM" id="SSF53474">
    <property type="entry name" value="alpha/beta-Hydrolases"/>
    <property type="match status" value="1"/>
</dbReference>
<proteinExistence type="predicted"/>
<dbReference type="PANTHER" id="PTHR23024">
    <property type="entry name" value="ARYLACETAMIDE DEACETYLASE"/>
    <property type="match status" value="1"/>
</dbReference>
<evidence type="ECO:0000313" key="2">
    <source>
        <dbReference type="EMBL" id="KAF1960844.1"/>
    </source>
</evidence>
<organism evidence="2 3">
    <name type="scientific">Byssothecium circinans</name>
    <dbReference type="NCBI Taxonomy" id="147558"/>
    <lineage>
        <taxon>Eukaryota</taxon>
        <taxon>Fungi</taxon>
        <taxon>Dikarya</taxon>
        <taxon>Ascomycota</taxon>
        <taxon>Pezizomycotina</taxon>
        <taxon>Dothideomycetes</taxon>
        <taxon>Pleosporomycetidae</taxon>
        <taxon>Pleosporales</taxon>
        <taxon>Massarineae</taxon>
        <taxon>Massarinaceae</taxon>
        <taxon>Byssothecium</taxon>
    </lineage>
</organism>
<dbReference type="InterPro" id="IPR029058">
    <property type="entry name" value="AB_hydrolase_fold"/>
</dbReference>
<feature type="domain" description="Alpha/beta hydrolase fold-3" evidence="1">
    <location>
        <begin position="95"/>
        <end position="251"/>
    </location>
</feature>
<name>A0A6A5U840_9PLEO</name>
<dbReference type="AlphaFoldDB" id="A0A6A5U840"/>
<dbReference type="Gene3D" id="3.40.50.1820">
    <property type="entry name" value="alpha/beta hydrolase"/>
    <property type="match status" value="1"/>
</dbReference>
<evidence type="ECO:0000259" key="1">
    <source>
        <dbReference type="Pfam" id="PF07859"/>
    </source>
</evidence>
<dbReference type="PANTHER" id="PTHR23024:SF24">
    <property type="entry name" value="ALPHA_BETA HYDROLASE FOLD-3 DOMAIN-CONTAINING PROTEIN"/>
    <property type="match status" value="1"/>
</dbReference>
<dbReference type="Proteomes" id="UP000800035">
    <property type="component" value="Unassembled WGS sequence"/>
</dbReference>
<keyword evidence="2" id="KW-0378">Hydrolase</keyword>
<evidence type="ECO:0000313" key="3">
    <source>
        <dbReference type="Proteomes" id="UP000800035"/>
    </source>
</evidence>
<gene>
    <name evidence="2" type="ORF">CC80DRAFT_544238</name>
</gene>
<dbReference type="InterPro" id="IPR050466">
    <property type="entry name" value="Carboxylest/Gibb_receptor"/>
</dbReference>
<dbReference type="OrthoDB" id="408631at2759"/>
<accession>A0A6A5U840</accession>
<keyword evidence="3" id="KW-1185">Reference proteome</keyword>
<reference evidence="2" key="1">
    <citation type="journal article" date="2020" name="Stud. Mycol.">
        <title>101 Dothideomycetes genomes: a test case for predicting lifestyles and emergence of pathogens.</title>
        <authorList>
            <person name="Haridas S."/>
            <person name="Albert R."/>
            <person name="Binder M."/>
            <person name="Bloem J."/>
            <person name="Labutti K."/>
            <person name="Salamov A."/>
            <person name="Andreopoulos B."/>
            <person name="Baker S."/>
            <person name="Barry K."/>
            <person name="Bills G."/>
            <person name="Bluhm B."/>
            <person name="Cannon C."/>
            <person name="Castanera R."/>
            <person name="Culley D."/>
            <person name="Daum C."/>
            <person name="Ezra D."/>
            <person name="Gonzalez J."/>
            <person name="Henrissat B."/>
            <person name="Kuo A."/>
            <person name="Liang C."/>
            <person name="Lipzen A."/>
            <person name="Lutzoni F."/>
            <person name="Magnuson J."/>
            <person name="Mondo S."/>
            <person name="Nolan M."/>
            <person name="Ohm R."/>
            <person name="Pangilinan J."/>
            <person name="Park H.-J."/>
            <person name="Ramirez L."/>
            <person name="Alfaro M."/>
            <person name="Sun H."/>
            <person name="Tritt A."/>
            <person name="Yoshinaga Y."/>
            <person name="Zwiers L.-H."/>
            <person name="Turgeon B."/>
            <person name="Goodwin S."/>
            <person name="Spatafora J."/>
            <person name="Crous P."/>
            <person name="Grigoriev I."/>
        </authorList>
    </citation>
    <scope>NUCLEOTIDE SEQUENCE</scope>
    <source>
        <strain evidence="2">CBS 675.92</strain>
    </source>
</reference>
<dbReference type="EMBL" id="ML976982">
    <property type="protein sequence ID" value="KAF1960844.1"/>
    <property type="molecule type" value="Genomic_DNA"/>
</dbReference>
<dbReference type="Pfam" id="PF07859">
    <property type="entry name" value="Abhydrolase_3"/>
    <property type="match status" value="1"/>
</dbReference>
<protein>
    <submittedName>
        <fullName evidence="2">Alpha/beta-hydrolase</fullName>
    </submittedName>
</protein>
<sequence>MDSTQWKAYGKIDPELEAVSDSASPTLEGARRVWLRSRSARSPGRAAAALAAGISKPADFTGVSKKEIEIPVRDGTTIRAVVYKPEASEPGPLFLYYHGGGWVVGEPEAYEAGFSVLTKDLGATVVGVGYRKAPEYVFPTAAHDSIDAAKWVGENASQLGADTSKGFIVSGSSAGGNLAAVVTHEAADKKWSPPITGVFLSIPSLVHPEAVTEKYKSHYNAWEDNKDSLILDQKNMLWFYEQYKADPNMDPLRDDGENGVPTKVDMYSGMPHGAPDFMVMLSVAKKALQDLKGGVEWLLSQNSRSENL</sequence>
<dbReference type="GO" id="GO:0016787">
    <property type="term" value="F:hydrolase activity"/>
    <property type="evidence" value="ECO:0007669"/>
    <property type="project" value="UniProtKB-KW"/>
</dbReference>
<dbReference type="InterPro" id="IPR013094">
    <property type="entry name" value="AB_hydrolase_3"/>
</dbReference>